<keyword evidence="7 14" id="KW-0067">ATP-binding</keyword>
<evidence type="ECO:0000256" key="6">
    <source>
        <dbReference type="ARBA" id="ARBA00022839"/>
    </source>
</evidence>
<reference evidence="17" key="2">
    <citation type="journal article" date="2023" name="Biology">
        <title>Prokaryotic Life Associated with Coal-Fire Gas Vents Revealed by Metagenomics.</title>
        <authorList>
            <person name="Kadnikov V.V."/>
            <person name="Mardanov A.V."/>
            <person name="Beletsky A.V."/>
            <person name="Karnachuk O.V."/>
            <person name="Ravin N.V."/>
        </authorList>
    </citation>
    <scope>NUCLEOTIDE SEQUENCE</scope>
    <source>
        <strain evidence="17">Bu02</strain>
    </source>
</reference>
<keyword evidence="9" id="KW-0234">DNA repair</keyword>
<keyword evidence="1" id="KW-0540">Nuclease</keyword>
<evidence type="ECO:0000256" key="15">
    <source>
        <dbReference type="SAM" id="MobiDB-lite"/>
    </source>
</evidence>
<dbReference type="PANTHER" id="PTHR11070:SF2">
    <property type="entry name" value="ATP-DEPENDENT DNA HELICASE SRS2"/>
    <property type="match status" value="1"/>
</dbReference>
<dbReference type="PROSITE" id="PS51198">
    <property type="entry name" value="UVRD_HELICASE_ATP_BIND"/>
    <property type="match status" value="1"/>
</dbReference>
<evidence type="ECO:0000256" key="8">
    <source>
        <dbReference type="ARBA" id="ARBA00023125"/>
    </source>
</evidence>
<dbReference type="Pfam" id="PF13361">
    <property type="entry name" value="UvrD_C"/>
    <property type="match status" value="1"/>
</dbReference>
<comment type="catalytic activity">
    <reaction evidence="11">
        <text>Couples ATP hydrolysis with the unwinding of duplex DNA by translocating in the 3'-5' direction.</text>
        <dbReference type="EC" id="5.6.2.4"/>
    </reaction>
</comment>
<dbReference type="Gene3D" id="3.30.160.800">
    <property type="match status" value="1"/>
</dbReference>
<keyword evidence="3" id="KW-0227">DNA damage</keyword>
<evidence type="ECO:0000256" key="5">
    <source>
        <dbReference type="ARBA" id="ARBA00022806"/>
    </source>
</evidence>
<dbReference type="GO" id="GO:0004527">
    <property type="term" value="F:exonuclease activity"/>
    <property type="evidence" value="ECO:0007669"/>
    <property type="project" value="UniProtKB-KW"/>
</dbReference>
<evidence type="ECO:0000256" key="2">
    <source>
        <dbReference type="ARBA" id="ARBA00022741"/>
    </source>
</evidence>
<keyword evidence="8" id="KW-0238">DNA-binding</keyword>
<comment type="catalytic activity">
    <reaction evidence="13">
        <text>ATP + H2O = ADP + phosphate + H(+)</text>
        <dbReference type="Rhea" id="RHEA:13065"/>
        <dbReference type="ChEBI" id="CHEBI:15377"/>
        <dbReference type="ChEBI" id="CHEBI:15378"/>
        <dbReference type="ChEBI" id="CHEBI:30616"/>
        <dbReference type="ChEBI" id="CHEBI:43474"/>
        <dbReference type="ChEBI" id="CHEBI:456216"/>
        <dbReference type="EC" id="5.6.2.4"/>
    </reaction>
</comment>
<keyword evidence="6" id="KW-0269">Exonuclease</keyword>
<dbReference type="GO" id="GO:0005524">
    <property type="term" value="F:ATP binding"/>
    <property type="evidence" value="ECO:0007669"/>
    <property type="project" value="UniProtKB-UniRule"/>
</dbReference>
<feature type="region of interest" description="Disordered" evidence="15">
    <location>
        <begin position="163"/>
        <end position="209"/>
    </location>
</feature>
<dbReference type="SUPFAM" id="SSF52540">
    <property type="entry name" value="P-loop containing nucleoside triphosphate hydrolases"/>
    <property type="match status" value="2"/>
</dbReference>
<evidence type="ECO:0000256" key="4">
    <source>
        <dbReference type="ARBA" id="ARBA00022801"/>
    </source>
</evidence>
<evidence type="ECO:0000256" key="10">
    <source>
        <dbReference type="ARBA" id="ARBA00023235"/>
    </source>
</evidence>
<accession>A0AAT9LDV4</accession>
<sequence>MELTPSQVEAVESSARCLQVVACAGSGKTEVLAGRVLKFLREGVEPSGIVAFTFTEKAAEELKARIDQRAEEAGLSVRGLPPSSAGLFAGTIHSYCLRLLQSSVECELYDVGVEVLPNAVNILTIHQSKGLEFPVVFVPCLVEGRFPSSRTGRKRKWYLPESMTWSSSPEPDRLDTKDPGQDETRECAGQTGGARNSGGQPFAGGRNGGCPRQRVLDIDRYEGRMADERRLFYVAVTRARDLLILSTFRDYGKDERGAKPAPVSRFLNDVASNPLLARELKKLGQGVVPRGRRSANRGTLTVDCDQLLVYSECPRKYYLRYECGFAPPIASALGFGKLAHHVVTEAVRRARAGTPITPDEIARILRDRFYLPFASSDQKAIMFQALLRRLRAYAESRGKDLARAIEVELPFEVPVDGYRVRGRIDLVLAAVGSDVPSAGSLRAQLSPSSTCVHSGATAEATAVEIVDLKTSENRPPLPRHKNQLRLYGKALSLLGKNPVRLTIHDLDSEDGHVIEVEPNDTEFGEFEAEMARWLWGIRNSRFEAVFGPAGKACDYAGLCTGSWRDD</sequence>
<protein>
    <recommendedName>
        <fullName evidence="12">DNA 3'-5' helicase</fullName>
        <ecNumber evidence="12">5.6.2.4</ecNumber>
    </recommendedName>
</protein>
<organism evidence="17">
    <name type="scientific">Candidatus Fermentithermobacillus carboniphilus</name>
    <dbReference type="NCBI Taxonomy" id="3085328"/>
    <lineage>
        <taxon>Bacteria</taxon>
        <taxon>Bacillati</taxon>
        <taxon>Bacillota</taxon>
        <taxon>Candidatus Fermentithermobacillia</taxon>
        <taxon>Candidatus Fermentithermobacillales</taxon>
        <taxon>Candidatus Fermentithermobacillaceae</taxon>
        <taxon>Candidatus Fermentithermobacillus</taxon>
    </lineage>
</organism>
<gene>
    <name evidence="17" type="ORF">IMF26_04505</name>
</gene>
<keyword evidence="10" id="KW-0413">Isomerase</keyword>
<proteinExistence type="predicted"/>
<dbReference type="InterPro" id="IPR027417">
    <property type="entry name" value="P-loop_NTPase"/>
</dbReference>
<dbReference type="Pfam" id="PF12705">
    <property type="entry name" value="PDDEXK_1"/>
    <property type="match status" value="2"/>
</dbReference>
<dbReference type="InterPro" id="IPR000212">
    <property type="entry name" value="DNA_helicase_UvrD/REP"/>
</dbReference>
<evidence type="ECO:0000313" key="17">
    <source>
        <dbReference type="EMBL" id="QUL99320.1"/>
    </source>
</evidence>
<evidence type="ECO:0000256" key="12">
    <source>
        <dbReference type="ARBA" id="ARBA00034808"/>
    </source>
</evidence>
<dbReference type="Gene3D" id="3.90.320.10">
    <property type="match status" value="1"/>
</dbReference>
<evidence type="ECO:0000256" key="7">
    <source>
        <dbReference type="ARBA" id="ARBA00022840"/>
    </source>
</evidence>
<dbReference type="GO" id="GO:0003677">
    <property type="term" value="F:DNA binding"/>
    <property type="evidence" value="ECO:0007669"/>
    <property type="project" value="UniProtKB-KW"/>
</dbReference>
<dbReference type="InterPro" id="IPR014016">
    <property type="entry name" value="UvrD-like_ATP-bd"/>
</dbReference>
<dbReference type="KEGG" id="fcz:IMF26_04505"/>
<name>A0AAT9LDV4_9FIRM</name>
<evidence type="ECO:0000256" key="1">
    <source>
        <dbReference type="ARBA" id="ARBA00022722"/>
    </source>
</evidence>
<dbReference type="Gene3D" id="3.40.50.300">
    <property type="entry name" value="P-loop containing nucleotide triphosphate hydrolases"/>
    <property type="match status" value="1"/>
</dbReference>
<evidence type="ECO:0000256" key="14">
    <source>
        <dbReference type="PROSITE-ProRule" id="PRU00560"/>
    </source>
</evidence>
<dbReference type="InterPro" id="IPR038726">
    <property type="entry name" value="PDDEXK_AddAB-type"/>
</dbReference>
<dbReference type="EC" id="5.6.2.4" evidence="12"/>
<dbReference type="AlphaFoldDB" id="A0AAT9LDV4"/>
<dbReference type="PANTHER" id="PTHR11070">
    <property type="entry name" value="UVRD / RECB / PCRA DNA HELICASE FAMILY MEMBER"/>
    <property type="match status" value="1"/>
</dbReference>
<evidence type="ECO:0000256" key="3">
    <source>
        <dbReference type="ARBA" id="ARBA00022763"/>
    </source>
</evidence>
<dbReference type="GO" id="GO:0000725">
    <property type="term" value="P:recombinational repair"/>
    <property type="evidence" value="ECO:0007669"/>
    <property type="project" value="TreeGrafter"/>
</dbReference>
<feature type="compositionally biased region" description="Basic and acidic residues" evidence="15">
    <location>
        <begin position="170"/>
        <end position="186"/>
    </location>
</feature>
<keyword evidence="5 14" id="KW-0347">Helicase</keyword>
<evidence type="ECO:0000256" key="9">
    <source>
        <dbReference type="ARBA" id="ARBA00023204"/>
    </source>
</evidence>
<evidence type="ECO:0000256" key="13">
    <source>
        <dbReference type="ARBA" id="ARBA00048988"/>
    </source>
</evidence>
<reference evidence="17" key="1">
    <citation type="submission" date="2020-10" db="EMBL/GenBank/DDBJ databases">
        <authorList>
            <person name="Kadnikov V."/>
            <person name="Beletsky A.V."/>
            <person name="Mardanov A.V."/>
            <person name="Karnachuk O.V."/>
            <person name="Ravin N.V."/>
        </authorList>
    </citation>
    <scope>NUCLEOTIDE SEQUENCE</scope>
    <source>
        <strain evidence="17">Bu02</strain>
    </source>
</reference>
<evidence type="ECO:0000259" key="16">
    <source>
        <dbReference type="PROSITE" id="PS51198"/>
    </source>
</evidence>
<evidence type="ECO:0000256" key="11">
    <source>
        <dbReference type="ARBA" id="ARBA00034617"/>
    </source>
</evidence>
<dbReference type="InterPro" id="IPR011604">
    <property type="entry name" value="PDDEXK-like_dom_sf"/>
</dbReference>
<dbReference type="EMBL" id="CP062796">
    <property type="protein sequence ID" value="QUL99320.1"/>
    <property type="molecule type" value="Genomic_DNA"/>
</dbReference>
<keyword evidence="2 14" id="KW-0547">Nucleotide-binding</keyword>
<dbReference type="Pfam" id="PF00580">
    <property type="entry name" value="UvrD-helicase"/>
    <property type="match status" value="1"/>
</dbReference>
<feature type="domain" description="UvrD-like helicase ATP-binding" evidence="16">
    <location>
        <begin position="1"/>
        <end position="351"/>
    </location>
</feature>
<dbReference type="InterPro" id="IPR014017">
    <property type="entry name" value="DNA_helicase_UvrD-like_C"/>
</dbReference>
<keyword evidence="4 14" id="KW-0378">Hydrolase</keyword>
<feature type="compositionally biased region" description="Gly residues" evidence="15">
    <location>
        <begin position="190"/>
        <end position="208"/>
    </location>
</feature>
<dbReference type="GO" id="GO:0043138">
    <property type="term" value="F:3'-5' DNA helicase activity"/>
    <property type="evidence" value="ECO:0007669"/>
    <property type="project" value="UniProtKB-EC"/>
</dbReference>
<feature type="binding site" evidence="14">
    <location>
        <begin position="22"/>
        <end position="29"/>
    </location>
    <ligand>
        <name>ATP</name>
        <dbReference type="ChEBI" id="CHEBI:30616"/>
    </ligand>
</feature>